<reference evidence="2" key="1">
    <citation type="submission" date="2021-03" db="EMBL/GenBank/DDBJ databases">
        <authorList>
            <person name="Wang G."/>
        </authorList>
    </citation>
    <scope>NUCLEOTIDE SEQUENCE</scope>
    <source>
        <strain evidence="2">KCTC 12899</strain>
    </source>
</reference>
<dbReference type="InterPro" id="IPR027383">
    <property type="entry name" value="Znf_put"/>
</dbReference>
<evidence type="ECO:0000259" key="1">
    <source>
        <dbReference type="Pfam" id="PF13490"/>
    </source>
</evidence>
<dbReference type="Pfam" id="PF13490">
    <property type="entry name" value="zf-HC2"/>
    <property type="match status" value="1"/>
</dbReference>
<protein>
    <submittedName>
        <fullName evidence="2">Zf-HC2 domain-containing protein</fullName>
    </submittedName>
</protein>
<feature type="domain" description="Putative zinc-finger" evidence="1">
    <location>
        <begin position="30"/>
        <end position="57"/>
    </location>
</feature>
<dbReference type="EMBL" id="JAFREP010000021">
    <property type="protein sequence ID" value="MBO1320994.1"/>
    <property type="molecule type" value="Genomic_DNA"/>
</dbReference>
<accession>A0A8J7QBE2</accession>
<evidence type="ECO:0000313" key="2">
    <source>
        <dbReference type="EMBL" id="MBO1320994.1"/>
    </source>
</evidence>
<proteinExistence type="predicted"/>
<keyword evidence="3" id="KW-1185">Reference proteome</keyword>
<comment type="caution">
    <text evidence="2">The sequence shown here is derived from an EMBL/GenBank/DDBJ whole genome shotgun (WGS) entry which is preliminary data.</text>
</comment>
<evidence type="ECO:0000313" key="3">
    <source>
        <dbReference type="Proteomes" id="UP000664417"/>
    </source>
</evidence>
<gene>
    <name evidence="2" type="ORF">J3U88_21125</name>
</gene>
<sequence>MGFHDSELQHHFQQAAAVAPDQSCPTAEDLWRARLGELSPGRTRRIAAHLRTCSGCAEDWRLVQFQQRQDGMNPARPIGQSRAWTTLAAAVLLTAAGFWLVQHRVERAEPTRVMRGEQQPGDLISRQQGAALSREACLLAWSVQTPAPPVSHYAVRVSTDDIFEVVFAAKNLSEPRITIPPQRLAALPRGTALTWRVTVYFENGTQVSRVFHARLD</sequence>
<name>A0A8J7QBE2_9BACT</name>
<organism evidence="2 3">
    <name type="scientific">Acanthopleuribacter pedis</name>
    <dbReference type="NCBI Taxonomy" id="442870"/>
    <lineage>
        <taxon>Bacteria</taxon>
        <taxon>Pseudomonadati</taxon>
        <taxon>Acidobacteriota</taxon>
        <taxon>Holophagae</taxon>
        <taxon>Acanthopleuribacterales</taxon>
        <taxon>Acanthopleuribacteraceae</taxon>
        <taxon>Acanthopleuribacter</taxon>
    </lineage>
</organism>
<dbReference type="Proteomes" id="UP000664417">
    <property type="component" value="Unassembled WGS sequence"/>
</dbReference>
<dbReference type="AlphaFoldDB" id="A0A8J7QBE2"/>
<dbReference type="RefSeq" id="WP_207860969.1">
    <property type="nucleotide sequence ID" value="NZ_JAFREP010000021.1"/>
</dbReference>